<dbReference type="GO" id="GO:0016020">
    <property type="term" value="C:membrane"/>
    <property type="evidence" value="ECO:0007669"/>
    <property type="project" value="UniProtKB-SubCell"/>
</dbReference>
<dbReference type="NCBIfam" id="TIGR00912">
    <property type="entry name" value="2A0309"/>
    <property type="match status" value="1"/>
</dbReference>
<evidence type="ECO:0000256" key="7">
    <source>
        <dbReference type="ARBA" id="ARBA00023136"/>
    </source>
</evidence>
<dbReference type="RefSeq" id="WP_002158494.1">
    <property type="nucleotide sequence ID" value="NZ_FMJF01000020.1"/>
</dbReference>
<dbReference type="InterPro" id="IPR004761">
    <property type="entry name" value="Spore_GerAB"/>
</dbReference>
<feature type="transmembrane region" description="Helical" evidence="8">
    <location>
        <begin position="334"/>
        <end position="356"/>
    </location>
</feature>
<name>A0A1D3MKT8_BACMY</name>
<feature type="transmembrane region" description="Helical" evidence="8">
    <location>
        <begin position="121"/>
        <end position="140"/>
    </location>
</feature>
<accession>A0A1D3MKT8</accession>
<dbReference type="PANTHER" id="PTHR34975:SF2">
    <property type="entry name" value="SPORE GERMINATION PROTEIN A2"/>
    <property type="match status" value="1"/>
</dbReference>
<protein>
    <submittedName>
        <fullName evidence="9">Spore germination protein</fullName>
    </submittedName>
</protein>
<organism evidence="9 10">
    <name type="scientific">Bacillus mycoides</name>
    <dbReference type="NCBI Taxonomy" id="1405"/>
    <lineage>
        <taxon>Bacteria</taxon>
        <taxon>Bacillati</taxon>
        <taxon>Bacillota</taxon>
        <taxon>Bacilli</taxon>
        <taxon>Bacillales</taxon>
        <taxon>Bacillaceae</taxon>
        <taxon>Bacillus</taxon>
        <taxon>Bacillus cereus group</taxon>
    </lineage>
</organism>
<feature type="transmembrane region" description="Helical" evidence="8">
    <location>
        <begin position="219"/>
        <end position="240"/>
    </location>
</feature>
<keyword evidence="3" id="KW-0813">Transport</keyword>
<proteinExistence type="inferred from homology"/>
<evidence type="ECO:0000256" key="1">
    <source>
        <dbReference type="ARBA" id="ARBA00004141"/>
    </source>
</evidence>
<dbReference type="PANTHER" id="PTHR34975">
    <property type="entry name" value="SPORE GERMINATION PROTEIN A2"/>
    <property type="match status" value="1"/>
</dbReference>
<reference evidence="9 10" key="1">
    <citation type="submission" date="2016-05" db="EMBL/GenBank/DDBJ databases">
        <title>Bacillus thuringiensis and Bacillus weihenstephanensis as novel biocontrol agents of wilt causing Verticillium species.</title>
        <authorList>
            <person name="Hollensteiner J."/>
            <person name="Wemheuer F."/>
            <person name="Harting R."/>
            <person name="Kolarzyk A."/>
            <person name="Diaz-Valerio S."/>
            <person name="Poehlein A."/>
            <person name="Brzuszkiewicz E."/>
            <person name="Nesemann K."/>
            <person name="Braus-Stromeyer S."/>
            <person name="Braus G."/>
            <person name="Daniel R."/>
            <person name="Liesegang H."/>
        </authorList>
    </citation>
    <scope>NUCLEOTIDE SEQUENCE [LARGE SCALE GENOMIC DNA]</scope>
    <source>
        <strain evidence="9 10">GOE11</strain>
    </source>
</reference>
<dbReference type="Pfam" id="PF03845">
    <property type="entry name" value="Spore_permease"/>
    <property type="match status" value="1"/>
</dbReference>
<gene>
    <name evidence="9" type="ORF">BWGOE11_17570</name>
</gene>
<comment type="subcellular location">
    <subcellularLocation>
        <location evidence="1">Membrane</location>
        <topology evidence="1">Multi-pass membrane protein</topology>
    </subcellularLocation>
</comment>
<keyword evidence="4" id="KW-0309">Germination</keyword>
<comment type="similarity">
    <text evidence="2">Belongs to the amino acid-polyamine-organocation (APC) superfamily. Spore germination protein (SGP) (TC 2.A.3.9) family.</text>
</comment>
<dbReference type="EMBL" id="LXLX01000023">
    <property type="protein sequence ID" value="OFD97219.1"/>
    <property type="molecule type" value="Genomic_DNA"/>
</dbReference>
<evidence type="ECO:0000256" key="3">
    <source>
        <dbReference type="ARBA" id="ARBA00022448"/>
    </source>
</evidence>
<dbReference type="PATRIC" id="fig|86662.23.peg.1717"/>
<evidence type="ECO:0000256" key="2">
    <source>
        <dbReference type="ARBA" id="ARBA00007998"/>
    </source>
</evidence>
<keyword evidence="5 8" id="KW-0812">Transmembrane</keyword>
<sequence length="365" mass="41954">MKTGVKQEISLLQYILTISGVQVGFGLLTLPREVAQGAGTDGWISVIMGWAITTVVSLCIVKIMAKHPGDTLLNVLTRYLGKWLGKIGMIIWILYSLLAAISLVFSLLYVIRIWILPRTPSYLILILLTIPMYMLARGGARIISRYAVFHFFFTLWMPLLLFIPLKDSHWIYLLPLLKEGWMPVFHTVKSTILAFLGFEFAFVLYPYLNDKQSAGKGIIIANAITLLIYLQVTLVCFVYFGPDGIMKFLWPTLSLITPLHFSFIERFEIIFLSFYLFIVFDSCIPYIFTAADGVKQLFHKKEGSMFILILLCACVLFWVFYTPSSYQIDGLRELWGITSYFVAVLFPVVFLLYITVYQQWKRRKN</sequence>
<evidence type="ECO:0000256" key="4">
    <source>
        <dbReference type="ARBA" id="ARBA00022544"/>
    </source>
</evidence>
<dbReference type="AlphaFoldDB" id="A0A1D3MKT8"/>
<feature type="transmembrane region" description="Helical" evidence="8">
    <location>
        <begin position="12"/>
        <end position="30"/>
    </location>
</feature>
<feature type="transmembrane region" description="Helical" evidence="8">
    <location>
        <begin position="42"/>
        <end position="65"/>
    </location>
</feature>
<feature type="transmembrane region" description="Helical" evidence="8">
    <location>
        <begin position="185"/>
        <end position="207"/>
    </location>
</feature>
<evidence type="ECO:0000256" key="8">
    <source>
        <dbReference type="SAM" id="Phobius"/>
    </source>
</evidence>
<dbReference type="Gene3D" id="1.20.1740.10">
    <property type="entry name" value="Amino acid/polyamine transporter I"/>
    <property type="match status" value="1"/>
</dbReference>
<feature type="transmembrane region" description="Helical" evidence="8">
    <location>
        <begin position="269"/>
        <end position="291"/>
    </location>
</feature>
<keyword evidence="7 8" id="KW-0472">Membrane</keyword>
<evidence type="ECO:0000256" key="5">
    <source>
        <dbReference type="ARBA" id="ARBA00022692"/>
    </source>
</evidence>
<feature type="transmembrane region" description="Helical" evidence="8">
    <location>
        <begin position="147"/>
        <end position="165"/>
    </location>
</feature>
<feature type="transmembrane region" description="Helical" evidence="8">
    <location>
        <begin position="303"/>
        <end position="322"/>
    </location>
</feature>
<evidence type="ECO:0000256" key="6">
    <source>
        <dbReference type="ARBA" id="ARBA00022989"/>
    </source>
</evidence>
<evidence type="ECO:0000313" key="9">
    <source>
        <dbReference type="EMBL" id="OFD97219.1"/>
    </source>
</evidence>
<feature type="transmembrane region" description="Helical" evidence="8">
    <location>
        <begin position="86"/>
        <end position="115"/>
    </location>
</feature>
<dbReference type="Proteomes" id="UP000175835">
    <property type="component" value="Unassembled WGS sequence"/>
</dbReference>
<evidence type="ECO:0000313" key="10">
    <source>
        <dbReference type="Proteomes" id="UP000175835"/>
    </source>
</evidence>
<dbReference type="GO" id="GO:0009847">
    <property type="term" value="P:spore germination"/>
    <property type="evidence" value="ECO:0007669"/>
    <property type="project" value="InterPro"/>
</dbReference>
<keyword evidence="6 8" id="KW-1133">Transmembrane helix</keyword>
<comment type="caution">
    <text evidence="9">The sequence shown here is derived from an EMBL/GenBank/DDBJ whole genome shotgun (WGS) entry which is preliminary data.</text>
</comment>